<accession>A0AC35TPI0</accession>
<name>A0AC35TPI0_9BILA</name>
<organism evidence="1 2">
    <name type="scientific">Rhabditophanes sp. KR3021</name>
    <dbReference type="NCBI Taxonomy" id="114890"/>
    <lineage>
        <taxon>Eukaryota</taxon>
        <taxon>Metazoa</taxon>
        <taxon>Ecdysozoa</taxon>
        <taxon>Nematoda</taxon>
        <taxon>Chromadorea</taxon>
        <taxon>Rhabditida</taxon>
        <taxon>Tylenchina</taxon>
        <taxon>Panagrolaimomorpha</taxon>
        <taxon>Strongyloidoidea</taxon>
        <taxon>Alloionematidae</taxon>
        <taxon>Rhabditophanes</taxon>
    </lineage>
</organism>
<sequence length="424" mass="46740">MNEVILQGILAVSLFVVTAIISLIPIKIINYLLKDSVDGELTGSNSWIMSLLSCFTGGVFFATVLLDIFPHINEGYSNFKAAADIDIDFPMPEFISICGFMLVYLIEEVCLKLFKNMGLHGHSHEEPEKMRRSVSMSRGGPSDFRHLNALAKRARRRSSAIADKEENSTYVLENKLPKFTELESIDEHPNVDEEAKSVTGSTTEKTSDPSINSKSDLLHKRRGTVYSIASAFKPSIFDDPDALYVMPEDLPAENMLKGITFTLIISLHSVLEGFALGVQDRRAGIFSLFVSLAIHKSVEAFSVGLQVAKSNSKRRNFVIVTVLLYALATPIGCIIGVILKHADFNEIAKDGLIFVLESLAAGTFLYVTFFEILAQEKANEFSNLVQLIAIFSGFMMIALVQLIEAVMETGHSHGGGEHGHHHEP</sequence>
<reference evidence="2" key="1">
    <citation type="submission" date="2016-11" db="UniProtKB">
        <authorList>
            <consortium name="WormBaseParasite"/>
        </authorList>
    </citation>
    <scope>IDENTIFICATION</scope>
    <source>
        <strain evidence="2">KR3021</strain>
    </source>
</reference>
<evidence type="ECO:0000313" key="1">
    <source>
        <dbReference type="Proteomes" id="UP000095286"/>
    </source>
</evidence>
<proteinExistence type="predicted"/>
<dbReference type="Proteomes" id="UP000095286">
    <property type="component" value="Unplaced"/>
</dbReference>
<evidence type="ECO:0000313" key="2">
    <source>
        <dbReference type="WBParaSite" id="RSKR_0000302400.1"/>
    </source>
</evidence>
<protein>
    <submittedName>
        <fullName evidence="2">Zinc/iron permease</fullName>
    </submittedName>
</protein>
<dbReference type="WBParaSite" id="RSKR_0000302400.1">
    <property type="protein sequence ID" value="RSKR_0000302400.1"/>
    <property type="gene ID" value="RSKR_0000302400"/>
</dbReference>